<protein>
    <submittedName>
        <fullName evidence="4">TetR-like C-terminal domain-containing protein</fullName>
    </submittedName>
</protein>
<evidence type="ECO:0000256" key="1">
    <source>
        <dbReference type="ARBA" id="ARBA00023125"/>
    </source>
</evidence>
<comment type="caution">
    <text evidence="4">The sequence shown here is derived from an EMBL/GenBank/DDBJ whole genome shotgun (WGS) entry which is preliminary data.</text>
</comment>
<reference evidence="4 5" key="1">
    <citation type="submission" date="2024-03" db="EMBL/GenBank/DDBJ databases">
        <title>Human intestinal bacterial collection.</title>
        <authorList>
            <person name="Pauvert C."/>
            <person name="Hitch T.C.A."/>
            <person name="Clavel T."/>
        </authorList>
    </citation>
    <scope>NUCLEOTIDE SEQUENCE [LARGE SCALE GENOMIC DNA]</scope>
    <source>
        <strain evidence="4 5">CLA-AA-H190</strain>
    </source>
</reference>
<dbReference type="EMBL" id="JBBMEK010000207">
    <property type="protein sequence ID" value="MEQ2366111.1"/>
    <property type="molecule type" value="Genomic_DNA"/>
</dbReference>
<evidence type="ECO:0000313" key="5">
    <source>
        <dbReference type="Proteomes" id="UP001469749"/>
    </source>
</evidence>
<gene>
    <name evidence="4" type="ORF">WMO25_13625</name>
</gene>
<keyword evidence="5" id="KW-1185">Reference proteome</keyword>
<name>A0ABV1B6S1_9FIRM</name>
<dbReference type="PANTHER" id="PTHR43479">
    <property type="entry name" value="ACREF/ENVCD OPERON REPRESSOR-RELATED"/>
    <property type="match status" value="1"/>
</dbReference>
<dbReference type="RefSeq" id="WP_270249354.1">
    <property type="nucleotide sequence ID" value="NZ_JBBMEK010000207.1"/>
</dbReference>
<evidence type="ECO:0000256" key="2">
    <source>
        <dbReference type="PROSITE-ProRule" id="PRU00335"/>
    </source>
</evidence>
<evidence type="ECO:0000259" key="3">
    <source>
        <dbReference type="PROSITE" id="PS50977"/>
    </source>
</evidence>
<dbReference type="Gene3D" id="1.10.357.10">
    <property type="entry name" value="Tetracycline Repressor, domain 2"/>
    <property type="match status" value="1"/>
</dbReference>
<keyword evidence="1 2" id="KW-0238">DNA-binding</keyword>
<dbReference type="SUPFAM" id="SSF46689">
    <property type="entry name" value="Homeodomain-like"/>
    <property type="match status" value="1"/>
</dbReference>
<feature type="domain" description="HTH tetR-type" evidence="3">
    <location>
        <begin position="11"/>
        <end position="71"/>
    </location>
</feature>
<dbReference type="InterPro" id="IPR001647">
    <property type="entry name" value="HTH_TetR"/>
</dbReference>
<proteinExistence type="predicted"/>
<dbReference type="PANTHER" id="PTHR43479:SF7">
    <property type="entry name" value="TETR-FAMILY TRANSCRIPTIONAL REGULATOR"/>
    <property type="match status" value="1"/>
</dbReference>
<dbReference type="Proteomes" id="UP001469749">
    <property type="component" value="Unassembled WGS sequence"/>
</dbReference>
<dbReference type="Pfam" id="PF14278">
    <property type="entry name" value="TetR_C_8"/>
    <property type="match status" value="1"/>
</dbReference>
<accession>A0ABV1B6S1</accession>
<dbReference type="InterPro" id="IPR039532">
    <property type="entry name" value="TetR_C_Firmicutes"/>
</dbReference>
<feature type="DNA-binding region" description="H-T-H motif" evidence="2">
    <location>
        <begin position="34"/>
        <end position="53"/>
    </location>
</feature>
<dbReference type="InterPro" id="IPR050624">
    <property type="entry name" value="HTH-type_Tx_Regulator"/>
</dbReference>
<dbReference type="InterPro" id="IPR009057">
    <property type="entry name" value="Homeodomain-like_sf"/>
</dbReference>
<dbReference type="PROSITE" id="PS50977">
    <property type="entry name" value="HTH_TETR_2"/>
    <property type="match status" value="1"/>
</dbReference>
<organism evidence="4 5">
    <name type="scientific">Coprococcus intestinihominis</name>
    <dbReference type="NCBI Taxonomy" id="3133154"/>
    <lineage>
        <taxon>Bacteria</taxon>
        <taxon>Bacillati</taxon>
        <taxon>Bacillota</taxon>
        <taxon>Clostridia</taxon>
        <taxon>Lachnospirales</taxon>
        <taxon>Lachnospiraceae</taxon>
        <taxon>Coprococcus</taxon>
    </lineage>
</organism>
<sequence length="195" mass="22801">MMAEKTDRRIRKTKAQLRRGLAKLLKEKTIKEITVKELVEEVDINRSTFYLHYTDIYDLLEQTENDLKNEILEIVNNDQRLRMEETMPYITELFAFIADNREIASALLGPHGDVAFMRQIEQIILSHCMKYLKPYLEQLDERTLESVNGFCIAGCIGLIISWMKHDFEDTPESMARMTYTLVLSALKPYMQSIAE</sequence>
<evidence type="ECO:0000313" key="4">
    <source>
        <dbReference type="EMBL" id="MEQ2366111.1"/>
    </source>
</evidence>